<gene>
    <name evidence="3" type="ORF">ETSY1_39155</name>
</gene>
<dbReference type="InterPro" id="IPR029045">
    <property type="entry name" value="ClpP/crotonase-like_dom_sf"/>
</dbReference>
<dbReference type="PANTHER" id="PTHR43842:SF2">
    <property type="entry name" value="PROPIONYL-COA CARBOXYLASE BETA CHAIN, MITOCHONDRIAL"/>
    <property type="match status" value="1"/>
</dbReference>
<dbReference type="InterPro" id="IPR051047">
    <property type="entry name" value="AccD/PCCB"/>
</dbReference>
<dbReference type="SUPFAM" id="SSF52096">
    <property type="entry name" value="ClpP/crotonase"/>
    <property type="match status" value="1"/>
</dbReference>
<evidence type="ECO:0000313" key="3">
    <source>
        <dbReference type="EMBL" id="ETW93459.1"/>
    </source>
</evidence>
<accession>W4L6E8</accession>
<sequence length="304" mass="33104">MSDRDNPSVADLHERAHRIRMDMGGADKVKQMRADQDRTIREHIDGLLDPGSFREIGTFARSLRPEDRDRTPGDGKIGGHGTVDGRPVTVFGDDITVLRGSSSTVGSRKEYRLYERALAMGIPIVHFGETGGGRIPDIMGAEGIAEPGDLFTMASRRHQVPMATAIVGQSFGGSSFLSGMSDFVVMTRGSCLAVTSPRVFEVATGETITFEEVGGVDVHARTTGQIDLGVDTDEEAYAAIRRWLSYLPSNAHQPPPRGARPAAIEPDPDLATLVPSRRTRGYDMRKVVARICDAEGSLRRFLRI</sequence>
<keyword evidence="4" id="KW-1185">Reference proteome</keyword>
<dbReference type="Pfam" id="PF01039">
    <property type="entry name" value="Carboxyl_trans"/>
    <property type="match status" value="1"/>
</dbReference>
<dbReference type="AlphaFoldDB" id="W4L6E8"/>
<feature type="region of interest" description="Disordered" evidence="1">
    <location>
        <begin position="64"/>
        <end position="85"/>
    </location>
</feature>
<dbReference type="Proteomes" id="UP000019141">
    <property type="component" value="Unassembled WGS sequence"/>
</dbReference>
<dbReference type="GO" id="GO:0009317">
    <property type="term" value="C:acetyl-CoA carboxylase complex"/>
    <property type="evidence" value="ECO:0007669"/>
    <property type="project" value="TreeGrafter"/>
</dbReference>
<feature type="domain" description="CoA carboxyltransferase N-terminal" evidence="2">
    <location>
        <begin position="5"/>
        <end position="259"/>
    </location>
</feature>
<comment type="caution">
    <text evidence="3">The sequence shown here is derived from an EMBL/GenBank/DDBJ whole genome shotgun (WGS) entry which is preliminary data.</text>
</comment>
<dbReference type="HOGENOM" id="CLU_914274_0_0_7"/>
<proteinExistence type="predicted"/>
<feature type="region of interest" description="Disordered" evidence="1">
    <location>
        <begin position="250"/>
        <end position="269"/>
    </location>
</feature>
<evidence type="ECO:0000259" key="2">
    <source>
        <dbReference type="PROSITE" id="PS50980"/>
    </source>
</evidence>
<organism evidence="3 4">
    <name type="scientific">Entotheonella factor</name>
    <dbReference type="NCBI Taxonomy" id="1429438"/>
    <lineage>
        <taxon>Bacteria</taxon>
        <taxon>Pseudomonadati</taxon>
        <taxon>Nitrospinota/Tectimicrobiota group</taxon>
        <taxon>Candidatus Tectimicrobiota</taxon>
        <taxon>Candidatus Entotheonellia</taxon>
        <taxon>Candidatus Entotheonellales</taxon>
        <taxon>Candidatus Entotheonellaceae</taxon>
        <taxon>Candidatus Entotheonella</taxon>
    </lineage>
</organism>
<dbReference type="Gene3D" id="3.90.226.10">
    <property type="entry name" value="2-enoyl-CoA Hydratase, Chain A, domain 1"/>
    <property type="match status" value="1"/>
</dbReference>
<reference evidence="3 4" key="1">
    <citation type="journal article" date="2014" name="Nature">
        <title>An environmental bacterial taxon with a large and distinct metabolic repertoire.</title>
        <authorList>
            <person name="Wilson M.C."/>
            <person name="Mori T."/>
            <person name="Ruckert C."/>
            <person name="Uria A.R."/>
            <person name="Helf M.J."/>
            <person name="Takada K."/>
            <person name="Gernert C."/>
            <person name="Steffens U.A."/>
            <person name="Heycke N."/>
            <person name="Schmitt S."/>
            <person name="Rinke C."/>
            <person name="Helfrich E.J."/>
            <person name="Brachmann A.O."/>
            <person name="Gurgui C."/>
            <person name="Wakimoto T."/>
            <person name="Kracht M."/>
            <person name="Crusemann M."/>
            <person name="Hentschel U."/>
            <person name="Abe I."/>
            <person name="Matsunaga S."/>
            <person name="Kalinowski J."/>
            <person name="Takeyama H."/>
            <person name="Piel J."/>
        </authorList>
    </citation>
    <scope>NUCLEOTIDE SEQUENCE [LARGE SCALE GENOMIC DNA]</scope>
    <source>
        <strain evidence="4">TSY1</strain>
    </source>
</reference>
<dbReference type="PANTHER" id="PTHR43842">
    <property type="entry name" value="PROPIONYL-COA CARBOXYLASE BETA CHAIN"/>
    <property type="match status" value="1"/>
</dbReference>
<dbReference type="InterPro" id="IPR011762">
    <property type="entry name" value="COA_CT_N"/>
</dbReference>
<evidence type="ECO:0000313" key="4">
    <source>
        <dbReference type="Proteomes" id="UP000019141"/>
    </source>
</evidence>
<evidence type="ECO:0000256" key="1">
    <source>
        <dbReference type="SAM" id="MobiDB-lite"/>
    </source>
</evidence>
<name>W4L6E8_ENTF1</name>
<dbReference type="EMBL" id="AZHW01001233">
    <property type="protein sequence ID" value="ETW93459.1"/>
    <property type="molecule type" value="Genomic_DNA"/>
</dbReference>
<dbReference type="GO" id="GO:0004658">
    <property type="term" value="F:propionyl-CoA carboxylase activity"/>
    <property type="evidence" value="ECO:0007669"/>
    <property type="project" value="TreeGrafter"/>
</dbReference>
<dbReference type="PROSITE" id="PS50980">
    <property type="entry name" value="COA_CT_NTER"/>
    <property type="match status" value="1"/>
</dbReference>
<protein>
    <recommendedName>
        <fullName evidence="2">CoA carboxyltransferase N-terminal domain-containing protein</fullName>
    </recommendedName>
</protein>
<feature type="compositionally biased region" description="Basic and acidic residues" evidence="1">
    <location>
        <begin position="64"/>
        <end position="73"/>
    </location>
</feature>
<dbReference type="InterPro" id="IPR034733">
    <property type="entry name" value="AcCoA_carboxyl_beta"/>
</dbReference>